<feature type="compositionally biased region" description="Polar residues" evidence="2">
    <location>
        <begin position="836"/>
        <end position="852"/>
    </location>
</feature>
<feature type="region of interest" description="Disordered" evidence="2">
    <location>
        <begin position="1873"/>
        <end position="1897"/>
    </location>
</feature>
<organism evidence="3 4">
    <name type="scientific">Armillaria borealis</name>
    <dbReference type="NCBI Taxonomy" id="47425"/>
    <lineage>
        <taxon>Eukaryota</taxon>
        <taxon>Fungi</taxon>
        <taxon>Dikarya</taxon>
        <taxon>Basidiomycota</taxon>
        <taxon>Agaricomycotina</taxon>
        <taxon>Agaricomycetes</taxon>
        <taxon>Agaricomycetidae</taxon>
        <taxon>Agaricales</taxon>
        <taxon>Marasmiineae</taxon>
        <taxon>Physalacriaceae</taxon>
        <taxon>Armillaria</taxon>
    </lineage>
</organism>
<accession>A0AA39JAK8</accession>
<feature type="compositionally biased region" description="Basic and acidic residues" evidence="2">
    <location>
        <begin position="519"/>
        <end position="562"/>
    </location>
</feature>
<feature type="region of interest" description="Disordered" evidence="2">
    <location>
        <begin position="1164"/>
        <end position="1217"/>
    </location>
</feature>
<feature type="region of interest" description="Disordered" evidence="2">
    <location>
        <begin position="760"/>
        <end position="852"/>
    </location>
</feature>
<feature type="compositionally biased region" description="Polar residues" evidence="2">
    <location>
        <begin position="1726"/>
        <end position="1735"/>
    </location>
</feature>
<feature type="compositionally biased region" description="Low complexity" evidence="2">
    <location>
        <begin position="1679"/>
        <end position="1714"/>
    </location>
</feature>
<feature type="compositionally biased region" description="Low complexity" evidence="2">
    <location>
        <begin position="502"/>
        <end position="517"/>
    </location>
</feature>
<keyword evidence="4" id="KW-1185">Reference proteome</keyword>
<feature type="compositionally biased region" description="Polar residues" evidence="2">
    <location>
        <begin position="342"/>
        <end position="351"/>
    </location>
</feature>
<feature type="compositionally biased region" description="Basic and acidic residues" evidence="2">
    <location>
        <begin position="871"/>
        <end position="887"/>
    </location>
</feature>
<feature type="compositionally biased region" description="Polar residues" evidence="2">
    <location>
        <begin position="680"/>
        <end position="699"/>
    </location>
</feature>
<feature type="compositionally biased region" description="Polar residues" evidence="2">
    <location>
        <begin position="490"/>
        <end position="501"/>
    </location>
</feature>
<protein>
    <submittedName>
        <fullName evidence="3">Uncharacterized protein</fullName>
    </submittedName>
</protein>
<evidence type="ECO:0000256" key="2">
    <source>
        <dbReference type="SAM" id="MobiDB-lite"/>
    </source>
</evidence>
<dbReference type="PANTHER" id="PTHR13037:SF24">
    <property type="entry name" value="POLYCOMB PROTEIN PCL-RELATED"/>
    <property type="match status" value="1"/>
</dbReference>
<feature type="compositionally biased region" description="Basic and acidic residues" evidence="2">
    <location>
        <begin position="379"/>
        <end position="399"/>
    </location>
</feature>
<keyword evidence="1" id="KW-0945">Host-virus interaction</keyword>
<feature type="region of interest" description="Disordered" evidence="2">
    <location>
        <begin position="1726"/>
        <end position="1784"/>
    </location>
</feature>
<evidence type="ECO:0000313" key="3">
    <source>
        <dbReference type="EMBL" id="KAK0438435.1"/>
    </source>
</evidence>
<feature type="region of interest" description="Disordered" evidence="2">
    <location>
        <begin position="674"/>
        <end position="742"/>
    </location>
</feature>
<feature type="region of interest" description="Disordered" evidence="2">
    <location>
        <begin position="869"/>
        <end position="892"/>
    </location>
</feature>
<comment type="caution">
    <text evidence="3">The sequence shown here is derived from an EMBL/GenBank/DDBJ whole genome shotgun (WGS) entry which is preliminary data.</text>
</comment>
<proteinExistence type="predicted"/>
<feature type="compositionally biased region" description="Low complexity" evidence="2">
    <location>
        <begin position="329"/>
        <end position="341"/>
    </location>
</feature>
<feature type="compositionally biased region" description="Polar residues" evidence="2">
    <location>
        <begin position="1772"/>
        <end position="1784"/>
    </location>
</feature>
<evidence type="ECO:0000313" key="4">
    <source>
        <dbReference type="Proteomes" id="UP001175226"/>
    </source>
</evidence>
<dbReference type="PANTHER" id="PTHR13037">
    <property type="entry name" value="FORMIN"/>
    <property type="match status" value="1"/>
</dbReference>
<sequence length="2023" mass="220704">MKVYANGIAGNFLNPSKVEEGRTFLLSIRDAQDWCLILKRLVSSRSRELISKGNILPGIRIVKSRAVPTPPPDVPSIRLVTATPSATGLSSEPNTSADHSLESSWASVPAAAWASPSALAPRPTEVTPRKRLVPKKSKLGLLGAGGAVKEREKTRDFSDVVRRVGGDASSTRGGFEIYVDPTEDPDIGEIVLVKRKKSRAALDGMRWGGGPMAEVTNVPSAKTKTKEKEKEKEEGAKEKWWAIGRGRKDSKEKDKAKEKSKDSQRPNIIPRSKTPEPFKPPPPQEARTRFNSLDSGTLLSAPNTFSPTYQANNFSSPQIVPQPQPRSRTPTLGGLLAPPTLSNDQNQNPHQGSIALRAMRSLARIGSWAQLRNPGNENEAPKYKDVPKKPKAGKKDTEKKKKKSKDHQRNSTSSFEAGALTASPEVTRTLGYNKKRSILGLGLPSTMTMKVPAARGASTASSTMSQAPPPVVDNNRLSVESAVVLGRPSSAMSTASSLRPMSTNSGTSRASSSSGASVKWDEAGLETVRDLRDRERGIKKGIKEEQKRRDSRESRRSSEGRKRTPLTDIFPEIGKGGEGEEARHVEEGSSGTVDGKECPIVTVETATCDGHEDPVADKVLVATPVRRARPRPASEQLLGRVRPQGIYEDPDNGALSVLDAVTNDLAMLINTLDLEATPGGTPNPSPITRRNTREPQASPTKMRAKTLRLENPSVTSLRPYAQATVRAPPSPGVLSGQKREQGFMKRRASELGLGKQIAPLPVFDSPPPVKPPSSPPPQSPPKIFARTHKRTLTPGPLPDPSPVLRPLRPAKTRISKAVAKSPTASVKKAARPPPSTFRSSITGFRNSTSSQEFNELENHPIFMRKRASLGADKRASRASTEHDDTTSRRPLAPGARKMLGMRGTMGGSDVSAYAEDVDASDPDSDIPDELQFILHGKRAPIAETEEETMNYDDIAESAKGSGADDTMDYHDEGLSFINDRLGGLSFVDEEMEVDVSAPPPVFRAQVIDEQDHRAELEPSEEDTNKSFDFTGEIKKLNESGDSDRQSFVEQLENAFRTPAKIDLRYDFAGPIKDGFLQVDVPPVPPLPLPPVSGDSLQEWTDSATGLMDVQEPTFLCEQEDLSKSRSSFDMYTTSQIRDMVQPTLLSTTGSLSAEECSRAENGRFLRSTLSSGSRPSDGELNKSFKFGGSRSSPSSEENDKPMTLSDIIPPPAHARSLSMGSLMEDDSVLKSILAKASEVPRPRVHSDSSSKRDSRAHSRQVSGSSFTGLDTFEEVRRGFEFPDNRPTFYPPSAAAYSRHNRQESAMSFSFSLILWTCRQPWSRRSVRLRLQEMPSSESLSMSMSMTMNVEDTFEFLRRGQRRRADSDASSFYFKPSGRGHRRNESNLSVSSQFPPNSRYNRSFGIGFGGGHGKNDSINSMSSVANSYAMHGASAGKAAWAKHHRPQDSAASEFSAAMHLGRPGIGDKMFDNAPPGVLTSISASPSETVKSSFDSIMDVDGPGPEAVDSLFDQTGVGSSEDGESVFRRGHEYQRQGAHLAPPIFRPLSVLSTHDTSVHSPREDDTMISMLGGGRHERRESIGSIMDIDKSPCVRVEKRKHSEFRMKGEVEEGAVKARIVMKPSIASTVESTKFGGERMIRAQHGLLDRRSLEESCLVADGEDMSFSFGATVFTKPDPLSRSRSSTCTSNSGTSGSDTPPLSSSDGSSMSEGSQSSIDLEEINVVLTNATHPMSSNQRNRVRARARGHGHRRRYSHTQTSQSSVYETIQEEASPMSSPGTQKNSSPTAIQPVFVVDEDTASIHSATATWDDERGIVALRRYYELRDEAESAVTESKRVWIDTPFSLFALQCFDPPKHPAGMQALLKHSIQNYGPLPSELRPKRVRSRTSSRASPYPSTRVLKAAAASPELITKQQDNVYRNATSSPFGDVLPHANVMTVSPASKPFSPLIEEPKRENAWGPAATRPRVGSTARRTALGWAKRSNGKTPTNLKENTPKMNMTHGESLRLSRPRPKGRPTPARQIRL</sequence>
<feature type="region of interest" description="Disordered" evidence="2">
    <location>
        <begin position="1234"/>
        <end position="1267"/>
    </location>
</feature>
<feature type="compositionally biased region" description="Basic residues" evidence="2">
    <location>
        <begin position="1737"/>
        <end position="1753"/>
    </location>
</feature>
<feature type="compositionally biased region" description="Polar residues" evidence="2">
    <location>
        <begin position="1754"/>
        <end position="1764"/>
    </location>
</feature>
<feature type="region of interest" description="Disordered" evidence="2">
    <location>
        <begin position="1956"/>
        <end position="2023"/>
    </location>
</feature>
<feature type="compositionally biased region" description="Polar residues" evidence="2">
    <location>
        <begin position="1983"/>
        <end position="1996"/>
    </location>
</feature>
<feature type="compositionally biased region" description="Pro residues" evidence="2">
    <location>
        <begin position="764"/>
        <end position="780"/>
    </location>
</feature>
<feature type="region of interest" description="Disordered" evidence="2">
    <location>
        <begin position="1366"/>
        <end position="1393"/>
    </location>
</feature>
<dbReference type="EMBL" id="JAUEPT010000043">
    <property type="protein sequence ID" value="KAK0438435.1"/>
    <property type="molecule type" value="Genomic_DNA"/>
</dbReference>
<feature type="region of interest" description="Disordered" evidence="2">
    <location>
        <begin position="452"/>
        <end position="581"/>
    </location>
</feature>
<feature type="compositionally biased region" description="Polar residues" evidence="2">
    <location>
        <begin position="289"/>
        <end position="328"/>
    </location>
</feature>
<feature type="region of interest" description="Disordered" evidence="2">
    <location>
        <begin position="204"/>
        <end position="434"/>
    </location>
</feature>
<evidence type="ECO:0000256" key="1">
    <source>
        <dbReference type="ARBA" id="ARBA00022581"/>
    </source>
</evidence>
<gene>
    <name evidence="3" type="ORF">EV421DRAFT_1738489</name>
</gene>
<reference evidence="3" key="1">
    <citation type="submission" date="2023-06" db="EMBL/GenBank/DDBJ databases">
        <authorList>
            <consortium name="Lawrence Berkeley National Laboratory"/>
            <person name="Ahrendt S."/>
            <person name="Sahu N."/>
            <person name="Indic B."/>
            <person name="Wong-Bajracharya J."/>
            <person name="Merenyi Z."/>
            <person name="Ke H.-M."/>
            <person name="Monk M."/>
            <person name="Kocsube S."/>
            <person name="Drula E."/>
            <person name="Lipzen A."/>
            <person name="Balint B."/>
            <person name="Henrissat B."/>
            <person name="Andreopoulos B."/>
            <person name="Martin F.M."/>
            <person name="Harder C.B."/>
            <person name="Rigling D."/>
            <person name="Ford K.L."/>
            <person name="Foster G.D."/>
            <person name="Pangilinan J."/>
            <person name="Papanicolaou A."/>
            <person name="Barry K."/>
            <person name="LaButti K."/>
            <person name="Viragh M."/>
            <person name="Koriabine M."/>
            <person name="Yan M."/>
            <person name="Riley R."/>
            <person name="Champramary S."/>
            <person name="Plett K.L."/>
            <person name="Tsai I.J."/>
            <person name="Slot J."/>
            <person name="Sipos G."/>
            <person name="Plett J."/>
            <person name="Nagy L.G."/>
            <person name="Grigoriev I.V."/>
        </authorList>
    </citation>
    <scope>NUCLEOTIDE SEQUENCE</scope>
    <source>
        <strain evidence="3">FPL87.14</strain>
    </source>
</reference>
<feature type="compositionally biased region" description="Basic and acidic residues" evidence="2">
    <location>
        <begin position="224"/>
        <end position="264"/>
    </location>
</feature>
<feature type="region of interest" description="Disordered" evidence="2">
    <location>
        <begin position="1671"/>
        <end position="1714"/>
    </location>
</feature>
<dbReference type="Proteomes" id="UP001175226">
    <property type="component" value="Unassembled WGS sequence"/>
</dbReference>
<name>A0AA39JAK8_9AGAR</name>
<feature type="compositionally biased region" description="Basic and acidic residues" evidence="2">
    <location>
        <begin position="1238"/>
        <end position="1256"/>
    </location>
</feature>